<sequence length="352" mass="40385">MSQVANLRSYNPVLKKFFDKLPRFSYGKSQLKNPESCQLVLDKLNLKPQYNCSKLDIIDATPGFGLFSTMLNQELNPRNHILIDWNDETIKSWNVKIRTLENATGNKENFKLIDRDPFSWATYSNLYKKGILPPTTQQSYDKMHDELLIVANWTGTKDEALIAQWIKCCSHRNWLMKYGKVRMVLFVPSATAMKFLSEPGFRKRNRTALRRDLYTDSKLIAIGEESEVIGEGYDPRVLVRDQPVVIEKASFIRNASVAVVEISPGKYTSDVIATIDHLLSSFFVTATRLRDQLPKLAAGAEYLVKLLPDEILDKKAVEFTTEDIIEIAEAYNKWPFKPSIEETFDIADENMR</sequence>
<comment type="similarity">
    <text evidence="7 8">Belongs to the class I-like SAM-binding methyltransferase superfamily. rRNA adenine N(6)-methyltransferase family.</text>
</comment>
<dbReference type="Gene3D" id="3.40.50.150">
    <property type="entry name" value="Vaccinia Virus protein VP39"/>
    <property type="match status" value="1"/>
</dbReference>
<dbReference type="GO" id="GO:0006391">
    <property type="term" value="P:transcription initiation at mitochondrial promoter"/>
    <property type="evidence" value="ECO:0007669"/>
    <property type="project" value="TreeGrafter"/>
</dbReference>
<dbReference type="SUPFAM" id="SSF53335">
    <property type="entry name" value="S-adenosyl-L-methionine-dependent methyltransferases"/>
    <property type="match status" value="1"/>
</dbReference>
<feature type="binding site" evidence="7">
    <location>
        <position position="84"/>
    </location>
    <ligand>
        <name>S-adenosyl-L-methionine</name>
        <dbReference type="ChEBI" id="CHEBI:59789"/>
    </ligand>
</feature>
<evidence type="ECO:0000256" key="6">
    <source>
        <dbReference type="ARBA" id="ARBA00024915"/>
    </source>
</evidence>
<feature type="binding site" evidence="7">
    <location>
        <position position="31"/>
    </location>
    <ligand>
        <name>S-adenosyl-L-methionine</name>
        <dbReference type="ChEBI" id="CHEBI:59789"/>
    </ligand>
</feature>
<keyword evidence="10" id="KW-1185">Reference proteome</keyword>
<reference evidence="9 10" key="1">
    <citation type="submission" date="2020-12" db="EMBL/GenBank/DDBJ databases">
        <title>Effect of drift, selection, and recombination on the evolution of hybrid genomes in Candida yeast pathogens.</title>
        <authorList>
            <person name="Mixao V."/>
            <person name="Ksiezopolska E."/>
            <person name="Saus E."/>
            <person name="Boekhout T."/>
            <person name="Gacser A."/>
            <person name="Gabaldon T."/>
        </authorList>
    </citation>
    <scope>NUCLEOTIDE SEQUENCE [LARGE SCALE GENOMIC DNA]</scope>
    <source>
        <strain evidence="9 10">BP57</strain>
    </source>
</reference>
<dbReference type="Pfam" id="PF00398">
    <property type="entry name" value="RrnaAD"/>
    <property type="match status" value="1"/>
</dbReference>
<dbReference type="AlphaFoldDB" id="A0A8H8D8X7"/>
<evidence type="ECO:0000256" key="5">
    <source>
        <dbReference type="ARBA" id="ARBA00022884"/>
    </source>
</evidence>
<keyword evidence="2 7" id="KW-0489">Methyltransferase</keyword>
<evidence type="ECO:0000256" key="7">
    <source>
        <dbReference type="PROSITE-ProRule" id="PRU01026"/>
    </source>
</evidence>
<gene>
    <name evidence="9" type="ORF">I9W82_004757</name>
</gene>
<dbReference type="InterPro" id="IPR001737">
    <property type="entry name" value="KsgA/Erm"/>
</dbReference>
<evidence type="ECO:0000256" key="1">
    <source>
        <dbReference type="ARBA" id="ARBA00004173"/>
    </source>
</evidence>
<evidence type="ECO:0000313" key="10">
    <source>
        <dbReference type="Proteomes" id="UP000669133"/>
    </source>
</evidence>
<feature type="binding site" evidence="7">
    <location>
        <position position="152"/>
    </location>
    <ligand>
        <name>S-adenosyl-L-methionine</name>
        <dbReference type="ChEBI" id="CHEBI:59789"/>
    </ligand>
</feature>
<dbReference type="EMBL" id="JAEOAQ010000007">
    <property type="protein sequence ID" value="KAG5417124.1"/>
    <property type="molecule type" value="Genomic_DNA"/>
</dbReference>
<dbReference type="OrthoDB" id="16079at2759"/>
<keyword evidence="8" id="KW-0698">rRNA processing</keyword>
<feature type="binding site" evidence="7">
    <location>
        <position position="116"/>
    </location>
    <ligand>
        <name>S-adenosyl-L-methionine</name>
        <dbReference type="ChEBI" id="CHEBI:59789"/>
    </ligand>
</feature>
<keyword evidence="3 7" id="KW-0808">Transferase</keyword>
<name>A0A8H8D8X7_9ASCO</name>
<dbReference type="GO" id="GO:0000179">
    <property type="term" value="F:rRNA (adenine-N6,N6-)-dimethyltransferase activity"/>
    <property type="evidence" value="ECO:0007669"/>
    <property type="project" value="UniProtKB-UniRule"/>
</dbReference>
<comment type="caution">
    <text evidence="9">The sequence shown here is derived from an EMBL/GenBank/DDBJ whole genome shotgun (WGS) entry which is preliminary data.</text>
</comment>
<dbReference type="GO" id="GO:0034246">
    <property type="term" value="F:mitochondrial transcription factor activity"/>
    <property type="evidence" value="ECO:0007669"/>
    <property type="project" value="TreeGrafter"/>
</dbReference>
<dbReference type="GO" id="GO:0003723">
    <property type="term" value="F:RNA binding"/>
    <property type="evidence" value="ECO:0007669"/>
    <property type="project" value="UniProtKB-UniRule"/>
</dbReference>
<dbReference type="Proteomes" id="UP000669133">
    <property type="component" value="Unassembled WGS sequence"/>
</dbReference>
<dbReference type="GO" id="GO:0034245">
    <property type="term" value="C:mitochondrial DNA-directed RNA polymerase complex"/>
    <property type="evidence" value="ECO:0007669"/>
    <property type="project" value="TreeGrafter"/>
</dbReference>
<dbReference type="GO" id="GO:0005759">
    <property type="term" value="C:mitochondrial matrix"/>
    <property type="evidence" value="ECO:0007669"/>
    <property type="project" value="TreeGrafter"/>
</dbReference>
<dbReference type="EC" id="2.1.1.-" evidence="8"/>
<dbReference type="Gene3D" id="1.10.8.100">
    <property type="entry name" value="Ribosomal RNA adenine dimethylase-like, domain 2"/>
    <property type="match status" value="1"/>
</dbReference>
<dbReference type="InterPro" id="IPR023165">
    <property type="entry name" value="rRNA_Ade_diMease-like_C"/>
</dbReference>
<evidence type="ECO:0000256" key="8">
    <source>
        <dbReference type="RuleBase" id="RU362106"/>
    </source>
</evidence>
<organism evidence="9 10">
    <name type="scientific">Candida metapsilosis</name>
    <dbReference type="NCBI Taxonomy" id="273372"/>
    <lineage>
        <taxon>Eukaryota</taxon>
        <taxon>Fungi</taxon>
        <taxon>Dikarya</taxon>
        <taxon>Ascomycota</taxon>
        <taxon>Saccharomycotina</taxon>
        <taxon>Pichiomycetes</taxon>
        <taxon>Debaryomycetaceae</taxon>
        <taxon>Candida/Lodderomyces clade</taxon>
        <taxon>Candida</taxon>
    </lineage>
</organism>
<comment type="subcellular location">
    <subcellularLocation>
        <location evidence="1">Mitochondrion</location>
    </subcellularLocation>
</comment>
<proteinExistence type="inferred from homology"/>
<evidence type="ECO:0000256" key="3">
    <source>
        <dbReference type="ARBA" id="ARBA00022679"/>
    </source>
</evidence>
<comment type="function">
    <text evidence="6">Mitochondrial transcription factor that confers selective promoter recognition on the core subunit of the yeast mitochondrial RNA polymerase. Interacts with DNA in a non-specific manner.</text>
</comment>
<dbReference type="PANTHER" id="PTHR11727">
    <property type="entry name" value="DIMETHYLADENOSINE TRANSFERASE"/>
    <property type="match status" value="1"/>
</dbReference>
<keyword evidence="5 7" id="KW-0694">RNA-binding</keyword>
<protein>
    <recommendedName>
        <fullName evidence="8">rRNA adenine N(6)-methyltransferase</fullName>
        <ecNumber evidence="8">2.1.1.-</ecNumber>
    </recommendedName>
</protein>
<evidence type="ECO:0000256" key="4">
    <source>
        <dbReference type="ARBA" id="ARBA00022691"/>
    </source>
</evidence>
<dbReference type="PROSITE" id="PS51689">
    <property type="entry name" value="SAM_RNA_A_N6_MT"/>
    <property type="match status" value="1"/>
</dbReference>
<evidence type="ECO:0000313" key="9">
    <source>
        <dbReference type="EMBL" id="KAG5417124.1"/>
    </source>
</evidence>
<dbReference type="PANTHER" id="PTHR11727:SF17">
    <property type="entry name" value="DIMETHYLADENOSINE TRANSFERASE 1, MITOCHONDRIAL"/>
    <property type="match status" value="1"/>
</dbReference>
<dbReference type="RefSeq" id="XP_067546240.1">
    <property type="nucleotide sequence ID" value="XM_067693861.1"/>
</dbReference>
<dbReference type="GeneID" id="93653386"/>
<keyword evidence="4 7" id="KW-0949">S-adenosyl-L-methionine</keyword>
<comment type="caution">
    <text evidence="7">Lacks conserved residue(s) required for the propagation of feature annotation.</text>
</comment>
<dbReference type="InterPro" id="IPR029063">
    <property type="entry name" value="SAM-dependent_MTases_sf"/>
</dbReference>
<evidence type="ECO:0000256" key="2">
    <source>
        <dbReference type="ARBA" id="ARBA00022603"/>
    </source>
</evidence>
<accession>A0A8H8D8X7</accession>